<reference evidence="1 2" key="2">
    <citation type="journal article" date="2019" name="G3 (Bethesda)">
        <title>Hybrid Assembly of the Genome of the Entomopathogenic Nematode Steinernema carpocapsae Identifies the X-Chromosome.</title>
        <authorList>
            <person name="Serra L."/>
            <person name="Macchietto M."/>
            <person name="Macias-Munoz A."/>
            <person name="McGill C.J."/>
            <person name="Rodriguez I.M."/>
            <person name="Rodriguez B."/>
            <person name="Murad R."/>
            <person name="Mortazavi A."/>
        </authorList>
    </citation>
    <scope>NUCLEOTIDE SEQUENCE [LARGE SCALE GENOMIC DNA]</scope>
    <source>
        <strain evidence="1 2">ALL</strain>
    </source>
</reference>
<protein>
    <submittedName>
        <fullName evidence="1">Uncharacterized protein</fullName>
    </submittedName>
</protein>
<dbReference type="AlphaFoldDB" id="A0A4V6I7S8"/>
<gene>
    <name evidence="1" type="ORF">L596_002702</name>
</gene>
<evidence type="ECO:0000313" key="2">
    <source>
        <dbReference type="Proteomes" id="UP000298663"/>
    </source>
</evidence>
<name>A0A4V6I7S8_STECR</name>
<organism evidence="1 2">
    <name type="scientific">Steinernema carpocapsae</name>
    <name type="common">Entomopathogenic nematode</name>
    <dbReference type="NCBI Taxonomy" id="34508"/>
    <lineage>
        <taxon>Eukaryota</taxon>
        <taxon>Metazoa</taxon>
        <taxon>Ecdysozoa</taxon>
        <taxon>Nematoda</taxon>
        <taxon>Chromadorea</taxon>
        <taxon>Rhabditida</taxon>
        <taxon>Tylenchina</taxon>
        <taxon>Panagrolaimomorpha</taxon>
        <taxon>Strongyloidoidea</taxon>
        <taxon>Steinernematidae</taxon>
        <taxon>Steinernema</taxon>
    </lineage>
</organism>
<evidence type="ECO:0000313" key="1">
    <source>
        <dbReference type="EMBL" id="TMS35263.1"/>
    </source>
</evidence>
<accession>A0A4V6I7S8</accession>
<dbReference type="Proteomes" id="UP000298663">
    <property type="component" value="Unassembled WGS sequence"/>
</dbReference>
<keyword evidence="2" id="KW-1185">Reference proteome</keyword>
<comment type="caution">
    <text evidence="1">The sequence shown here is derived from an EMBL/GenBank/DDBJ whole genome shotgun (WGS) entry which is preliminary data.</text>
</comment>
<dbReference type="EMBL" id="AZBU02000001">
    <property type="protein sequence ID" value="TMS35263.1"/>
    <property type="molecule type" value="Genomic_DNA"/>
</dbReference>
<proteinExistence type="predicted"/>
<sequence>MECFLIGGPCVSCNFKKAKFAAPLDSAAFRPRSRNFAARSAPTSCSNDEWTLQSRGNTILWKRTSEVWTRWNKRLSVKRRK</sequence>
<reference evidence="1 2" key="1">
    <citation type="journal article" date="2015" name="Genome Biol.">
        <title>Comparative genomics of Steinernema reveals deeply conserved gene regulatory networks.</title>
        <authorList>
            <person name="Dillman A.R."/>
            <person name="Macchietto M."/>
            <person name="Porter C.F."/>
            <person name="Rogers A."/>
            <person name="Williams B."/>
            <person name="Antoshechkin I."/>
            <person name="Lee M.M."/>
            <person name="Goodwin Z."/>
            <person name="Lu X."/>
            <person name="Lewis E.E."/>
            <person name="Goodrich-Blair H."/>
            <person name="Stock S.P."/>
            <person name="Adams B.J."/>
            <person name="Sternberg P.W."/>
            <person name="Mortazavi A."/>
        </authorList>
    </citation>
    <scope>NUCLEOTIDE SEQUENCE [LARGE SCALE GENOMIC DNA]</scope>
    <source>
        <strain evidence="1 2">ALL</strain>
    </source>
</reference>